<dbReference type="EMBL" id="CP040078">
    <property type="protein sequence ID" value="QCP52038.1"/>
    <property type="molecule type" value="Genomic_DNA"/>
</dbReference>
<protein>
    <submittedName>
        <fullName evidence="8">DoxX family protein</fullName>
    </submittedName>
</protein>
<proteinExistence type="inferred from homology"/>
<evidence type="ECO:0000256" key="1">
    <source>
        <dbReference type="ARBA" id="ARBA00004651"/>
    </source>
</evidence>
<keyword evidence="3" id="KW-1003">Cell membrane</keyword>
<feature type="transmembrane region" description="Helical" evidence="7">
    <location>
        <begin position="12"/>
        <end position="33"/>
    </location>
</feature>
<evidence type="ECO:0000256" key="7">
    <source>
        <dbReference type="SAM" id="Phobius"/>
    </source>
</evidence>
<evidence type="ECO:0000313" key="9">
    <source>
        <dbReference type="Proteomes" id="UP000298656"/>
    </source>
</evidence>
<organism evidence="8 9">
    <name type="scientific">Trinickia violacea</name>
    <dbReference type="NCBI Taxonomy" id="2571746"/>
    <lineage>
        <taxon>Bacteria</taxon>
        <taxon>Pseudomonadati</taxon>
        <taxon>Pseudomonadota</taxon>
        <taxon>Betaproteobacteria</taxon>
        <taxon>Burkholderiales</taxon>
        <taxon>Burkholderiaceae</taxon>
        <taxon>Trinickia</taxon>
    </lineage>
</organism>
<evidence type="ECO:0000256" key="6">
    <source>
        <dbReference type="ARBA" id="ARBA00023136"/>
    </source>
</evidence>
<comment type="similarity">
    <text evidence="2">Belongs to the DoxX family.</text>
</comment>
<evidence type="ECO:0000256" key="3">
    <source>
        <dbReference type="ARBA" id="ARBA00022475"/>
    </source>
</evidence>
<dbReference type="InterPro" id="IPR051907">
    <property type="entry name" value="DoxX-like_oxidoreductase"/>
</dbReference>
<gene>
    <name evidence="8" type="ORF">FAZ95_22840</name>
</gene>
<dbReference type="PANTHER" id="PTHR33452:SF1">
    <property type="entry name" value="INNER MEMBRANE PROTEIN YPHA-RELATED"/>
    <property type="match status" value="1"/>
</dbReference>
<sequence length="156" mass="16864">MNTSQSTRRDLRLFAGRVLMAAVFVLSGIGKLASPYAAFRYIASFGLPAAEPALMVAMLLELACGTLLIVGYRTRWVSSVLTAYCIVTAFIFHHAFEDPDQMFHFLKNLAMAGGLLGFTASGAGAFSLDHFLGRISKHGAQVAELVRSPYADNART</sequence>
<dbReference type="OrthoDB" id="9792760at2"/>
<dbReference type="InterPro" id="IPR032808">
    <property type="entry name" value="DoxX"/>
</dbReference>
<feature type="transmembrane region" description="Helical" evidence="7">
    <location>
        <begin position="53"/>
        <end position="72"/>
    </location>
</feature>
<dbReference type="Pfam" id="PF07681">
    <property type="entry name" value="DoxX"/>
    <property type="match status" value="1"/>
</dbReference>
<dbReference type="AlphaFoldDB" id="A0A4P8ISA6"/>
<evidence type="ECO:0000256" key="5">
    <source>
        <dbReference type="ARBA" id="ARBA00022989"/>
    </source>
</evidence>
<evidence type="ECO:0000313" key="8">
    <source>
        <dbReference type="EMBL" id="QCP52038.1"/>
    </source>
</evidence>
<comment type="subcellular location">
    <subcellularLocation>
        <location evidence="1">Cell membrane</location>
        <topology evidence="1">Multi-pass membrane protein</topology>
    </subcellularLocation>
</comment>
<feature type="transmembrane region" description="Helical" evidence="7">
    <location>
        <begin position="79"/>
        <end position="96"/>
    </location>
</feature>
<keyword evidence="9" id="KW-1185">Reference proteome</keyword>
<dbReference type="PANTHER" id="PTHR33452">
    <property type="entry name" value="OXIDOREDUCTASE CATD-RELATED"/>
    <property type="match status" value="1"/>
</dbReference>
<accession>A0A4P8ISA6</accession>
<dbReference type="Proteomes" id="UP000298656">
    <property type="component" value="Chromosome 2"/>
</dbReference>
<keyword evidence="4 7" id="KW-0812">Transmembrane</keyword>
<name>A0A4P8ISA6_9BURK</name>
<dbReference type="GO" id="GO:0005886">
    <property type="term" value="C:plasma membrane"/>
    <property type="evidence" value="ECO:0007669"/>
    <property type="project" value="UniProtKB-SubCell"/>
</dbReference>
<keyword evidence="6 7" id="KW-0472">Membrane</keyword>
<evidence type="ECO:0000256" key="2">
    <source>
        <dbReference type="ARBA" id="ARBA00006679"/>
    </source>
</evidence>
<dbReference type="RefSeq" id="WP_137334811.1">
    <property type="nucleotide sequence ID" value="NZ_CP040078.1"/>
</dbReference>
<feature type="transmembrane region" description="Helical" evidence="7">
    <location>
        <begin position="108"/>
        <end position="128"/>
    </location>
</feature>
<dbReference type="KEGG" id="tvl:FAZ95_22840"/>
<evidence type="ECO:0000256" key="4">
    <source>
        <dbReference type="ARBA" id="ARBA00022692"/>
    </source>
</evidence>
<reference evidence="8 9" key="1">
    <citation type="submission" date="2019-05" db="EMBL/GenBank/DDBJ databases">
        <title>Burkholderia sp. DHOD12, isolated from subtropical forest soil.</title>
        <authorList>
            <person name="Gao Z.-H."/>
            <person name="Qiu L.-H."/>
        </authorList>
    </citation>
    <scope>NUCLEOTIDE SEQUENCE [LARGE SCALE GENOMIC DNA]</scope>
    <source>
        <strain evidence="8 9">DHOD12</strain>
    </source>
</reference>
<keyword evidence="5 7" id="KW-1133">Transmembrane helix</keyword>